<evidence type="ECO:0000256" key="1">
    <source>
        <dbReference type="ARBA" id="ARBA00023015"/>
    </source>
</evidence>
<name>U5VYG1_9ACTN</name>
<dbReference type="KEGG" id="afs:AFR_18735"/>
<dbReference type="eggNOG" id="COG2207">
    <property type="taxonomic scope" value="Bacteria"/>
</dbReference>
<protein>
    <submittedName>
        <fullName evidence="5">Transcriptional regulator</fullName>
    </submittedName>
</protein>
<dbReference type="PANTHER" id="PTHR47894:SF4">
    <property type="entry name" value="HTH-TYPE TRANSCRIPTIONAL REGULATOR GADX"/>
    <property type="match status" value="1"/>
</dbReference>
<evidence type="ECO:0000313" key="5">
    <source>
        <dbReference type="EMBL" id="AGZ42023.1"/>
    </source>
</evidence>
<dbReference type="GO" id="GO:0003700">
    <property type="term" value="F:DNA-binding transcription factor activity"/>
    <property type="evidence" value="ECO:0007669"/>
    <property type="project" value="InterPro"/>
</dbReference>
<dbReference type="PANTHER" id="PTHR47894">
    <property type="entry name" value="HTH-TYPE TRANSCRIPTIONAL REGULATOR GADX"/>
    <property type="match status" value="1"/>
</dbReference>
<dbReference type="OrthoDB" id="5241536at2"/>
<dbReference type="GO" id="GO:0000976">
    <property type="term" value="F:transcription cis-regulatory region binding"/>
    <property type="evidence" value="ECO:0007669"/>
    <property type="project" value="TreeGrafter"/>
</dbReference>
<reference evidence="5 6" key="1">
    <citation type="journal article" date="2014" name="J. Biotechnol.">
        <title>Complete genome sequence of the actinobacterium Actinoplanes friuliensis HAG 010964, producer of the lipopeptide antibiotic friulimycin.</title>
        <authorList>
            <person name="Ruckert C."/>
            <person name="Szczepanowski R."/>
            <person name="Albersmeier A."/>
            <person name="Goesmann A."/>
            <person name="Fischer N."/>
            <person name="Steinkamper A."/>
            <person name="Puhler A."/>
            <person name="Biener R."/>
            <person name="Schwartz D."/>
            <person name="Kalinowski J."/>
        </authorList>
    </citation>
    <scope>NUCLEOTIDE SEQUENCE [LARGE SCALE GENOMIC DNA]</scope>
    <source>
        <strain evidence="5 6">DSM 7358</strain>
    </source>
</reference>
<dbReference type="Pfam" id="PF12833">
    <property type="entry name" value="HTH_18"/>
    <property type="match status" value="1"/>
</dbReference>
<dbReference type="Gene3D" id="1.10.10.60">
    <property type="entry name" value="Homeodomain-like"/>
    <property type="match status" value="1"/>
</dbReference>
<dbReference type="PROSITE" id="PS01124">
    <property type="entry name" value="HTH_ARAC_FAMILY_2"/>
    <property type="match status" value="1"/>
</dbReference>
<gene>
    <name evidence="5" type="ORF">AFR_18735</name>
</gene>
<dbReference type="InterPro" id="IPR032687">
    <property type="entry name" value="AraC-type_N"/>
</dbReference>
<evidence type="ECO:0000256" key="3">
    <source>
        <dbReference type="ARBA" id="ARBA00023163"/>
    </source>
</evidence>
<dbReference type="SUPFAM" id="SSF46689">
    <property type="entry name" value="Homeodomain-like"/>
    <property type="match status" value="1"/>
</dbReference>
<dbReference type="PATRIC" id="fig|1246995.3.peg.3804"/>
<dbReference type="Pfam" id="PF12625">
    <property type="entry name" value="Arabinose_bd"/>
    <property type="match status" value="1"/>
</dbReference>
<dbReference type="InterPro" id="IPR018060">
    <property type="entry name" value="HTH_AraC"/>
</dbReference>
<dbReference type="InterPro" id="IPR009057">
    <property type="entry name" value="Homeodomain-like_sf"/>
</dbReference>
<dbReference type="EMBL" id="CP006272">
    <property type="protein sequence ID" value="AGZ42023.1"/>
    <property type="molecule type" value="Genomic_DNA"/>
</dbReference>
<evidence type="ECO:0000313" key="6">
    <source>
        <dbReference type="Proteomes" id="UP000017746"/>
    </source>
</evidence>
<keyword evidence="3" id="KW-0804">Transcription</keyword>
<proteinExistence type="predicted"/>
<keyword evidence="2" id="KW-0238">DNA-binding</keyword>
<keyword evidence="6" id="KW-1185">Reference proteome</keyword>
<accession>U5VYG1</accession>
<dbReference type="AlphaFoldDB" id="U5VYG1"/>
<feature type="domain" description="HTH araC/xylS-type" evidence="4">
    <location>
        <begin position="231"/>
        <end position="329"/>
    </location>
</feature>
<sequence length="335" mass="35398">MVRGASLRGLPELVDSLGGDGAELFTRFRIPLAALASDDAVIPTSAAGRILETAAAALGCHDLGLRLAGQQNATVLGPLALAIENSPTFGDALDTANRFLFVHSPALTVSQIPDPAGRPGVVGLLYRGTEEPLPPQVVDLGLGLFHRIIVLLHGGPYGLRSVHLPHPPLAPVTAYTTFFGTDVRFDHPDAVLRVPGGLATTAVPGGNQVLRDIAVDYITSHFPAPGRALAGRVHLLLTQALGSSPIEVGAIARLLRTHPRTLQRRLAAEGTTFEAILDDVRRATAARLITQTDLPFVQVTAMVGLTEQSALSRAARRWFGVTPRQLRATGDVPSR</sequence>
<dbReference type="Proteomes" id="UP000017746">
    <property type="component" value="Chromosome"/>
</dbReference>
<dbReference type="HOGENOM" id="CLU_047522_1_2_11"/>
<dbReference type="STRING" id="1246995.AFR_18735"/>
<organism evidence="5 6">
    <name type="scientific">Actinoplanes friuliensis DSM 7358</name>
    <dbReference type="NCBI Taxonomy" id="1246995"/>
    <lineage>
        <taxon>Bacteria</taxon>
        <taxon>Bacillati</taxon>
        <taxon>Actinomycetota</taxon>
        <taxon>Actinomycetes</taxon>
        <taxon>Micromonosporales</taxon>
        <taxon>Micromonosporaceae</taxon>
        <taxon>Actinoplanes</taxon>
    </lineage>
</organism>
<evidence type="ECO:0000256" key="2">
    <source>
        <dbReference type="ARBA" id="ARBA00023125"/>
    </source>
</evidence>
<keyword evidence="1" id="KW-0805">Transcription regulation</keyword>
<dbReference type="SMART" id="SM00342">
    <property type="entry name" value="HTH_ARAC"/>
    <property type="match status" value="1"/>
</dbReference>
<evidence type="ECO:0000259" key="4">
    <source>
        <dbReference type="PROSITE" id="PS01124"/>
    </source>
</evidence>
<dbReference type="GO" id="GO:0005829">
    <property type="term" value="C:cytosol"/>
    <property type="evidence" value="ECO:0007669"/>
    <property type="project" value="TreeGrafter"/>
</dbReference>